<name>A0ABT7HT43_9BACT</name>
<keyword evidence="1" id="KW-0732">Signal</keyword>
<dbReference type="SMART" id="SM00278">
    <property type="entry name" value="HhH1"/>
    <property type="match status" value="2"/>
</dbReference>
<accession>A0ABT7HT43</accession>
<keyword evidence="4" id="KW-1185">Reference proteome</keyword>
<feature type="domain" description="Helix-hairpin-helix DNA-binding motif class 1" evidence="2">
    <location>
        <begin position="56"/>
        <end position="75"/>
    </location>
</feature>
<feature type="signal peptide" evidence="1">
    <location>
        <begin position="1"/>
        <end position="17"/>
    </location>
</feature>
<dbReference type="EMBL" id="JANURM010000015">
    <property type="protein sequence ID" value="MDL0089554.1"/>
    <property type="molecule type" value="Genomic_DNA"/>
</dbReference>
<evidence type="ECO:0000313" key="4">
    <source>
        <dbReference type="Proteomes" id="UP001173801"/>
    </source>
</evidence>
<dbReference type="Proteomes" id="UP001173801">
    <property type="component" value="Unassembled WGS sequence"/>
</dbReference>
<dbReference type="InterPro" id="IPR010994">
    <property type="entry name" value="RuvA_2-like"/>
</dbReference>
<dbReference type="InterPro" id="IPR004509">
    <property type="entry name" value="Competence_ComEA_HhH"/>
</dbReference>
<dbReference type="RefSeq" id="WP_284938241.1">
    <property type="nucleotide sequence ID" value="NZ_JANURM010000015.1"/>
</dbReference>
<sequence>MRKFLFTGFVLASALFAAVNINTATKDELMSVKGIGETKANAIIEYRKTNEFKSLDELKNVKGIGNANFEKIKNELTINGKTEVKTATKKAKKADKNATK</sequence>
<protein>
    <submittedName>
        <fullName evidence="3">Helix-hairpin-helix domain-containing protein</fullName>
    </submittedName>
</protein>
<gene>
    <name evidence="3" type="ORF">NYG85_09310</name>
</gene>
<evidence type="ECO:0000256" key="1">
    <source>
        <dbReference type="SAM" id="SignalP"/>
    </source>
</evidence>
<feature type="chain" id="PRO_5046390779" evidence="1">
    <location>
        <begin position="18"/>
        <end position="100"/>
    </location>
</feature>
<evidence type="ECO:0000313" key="3">
    <source>
        <dbReference type="EMBL" id="MDL0089554.1"/>
    </source>
</evidence>
<dbReference type="SUPFAM" id="SSF47781">
    <property type="entry name" value="RuvA domain 2-like"/>
    <property type="match status" value="1"/>
</dbReference>
<dbReference type="InterPro" id="IPR051675">
    <property type="entry name" value="Endo/Exo/Phosphatase_dom_1"/>
</dbReference>
<dbReference type="PANTHER" id="PTHR21180:SF32">
    <property type="entry name" value="ENDONUCLEASE_EXONUCLEASE_PHOSPHATASE FAMILY DOMAIN-CONTAINING PROTEIN 1"/>
    <property type="match status" value="1"/>
</dbReference>
<dbReference type="NCBIfam" id="TIGR00426">
    <property type="entry name" value="competence protein ComEA helix-hairpin-helix repeat region"/>
    <property type="match status" value="1"/>
</dbReference>
<reference evidence="3" key="1">
    <citation type="submission" date="2022-08" db="EMBL/GenBank/DDBJ databases">
        <authorList>
            <person name="Wang H."/>
        </authorList>
    </citation>
    <scope>NUCLEOTIDE SEQUENCE</scope>
    <source>
        <strain evidence="3">PS10</strain>
    </source>
</reference>
<dbReference type="Gene3D" id="1.10.150.320">
    <property type="entry name" value="Photosystem II 12 kDa extrinsic protein"/>
    <property type="match status" value="1"/>
</dbReference>
<evidence type="ECO:0000259" key="2">
    <source>
        <dbReference type="SMART" id="SM00278"/>
    </source>
</evidence>
<organism evidence="3 4">
    <name type="scientific">Campylobacter gastrosuis</name>
    <dbReference type="NCBI Taxonomy" id="2974576"/>
    <lineage>
        <taxon>Bacteria</taxon>
        <taxon>Pseudomonadati</taxon>
        <taxon>Campylobacterota</taxon>
        <taxon>Epsilonproteobacteria</taxon>
        <taxon>Campylobacterales</taxon>
        <taxon>Campylobacteraceae</taxon>
        <taxon>Campylobacter</taxon>
    </lineage>
</organism>
<dbReference type="PANTHER" id="PTHR21180">
    <property type="entry name" value="ENDONUCLEASE/EXONUCLEASE/PHOSPHATASE FAMILY DOMAIN-CONTAINING PROTEIN 1"/>
    <property type="match status" value="1"/>
</dbReference>
<reference evidence="3" key="2">
    <citation type="journal article" date="2023" name="Microorganisms">
        <title>Isolation and Genomic Characteristics of Cat-Borne Campylobacter felis sp. nov. and Sheep-Borne Campylobacter ovis sp. nov.</title>
        <authorList>
            <person name="Wang H."/>
            <person name="Li Y."/>
            <person name="Gu Y."/>
            <person name="Zhou G."/>
            <person name="Chen X."/>
            <person name="Zhang X."/>
            <person name="Shao Z."/>
            <person name="Zhang J."/>
            <person name="Zhang M."/>
        </authorList>
    </citation>
    <scope>NUCLEOTIDE SEQUENCE</scope>
    <source>
        <strain evidence="3">PS10</strain>
    </source>
</reference>
<proteinExistence type="predicted"/>
<comment type="caution">
    <text evidence="3">The sequence shown here is derived from an EMBL/GenBank/DDBJ whole genome shotgun (WGS) entry which is preliminary data.</text>
</comment>
<dbReference type="InterPro" id="IPR003583">
    <property type="entry name" value="Hlx-hairpin-Hlx_DNA-bd_motif"/>
</dbReference>
<dbReference type="Pfam" id="PF12836">
    <property type="entry name" value="HHH_3"/>
    <property type="match status" value="1"/>
</dbReference>
<feature type="domain" description="Helix-hairpin-helix DNA-binding motif class 1" evidence="2">
    <location>
        <begin position="27"/>
        <end position="46"/>
    </location>
</feature>